<evidence type="ECO:0000256" key="6">
    <source>
        <dbReference type="ARBA" id="ARBA00022692"/>
    </source>
</evidence>
<proteinExistence type="inferred from homology"/>
<accession>A0A6J6X8R4</accession>
<dbReference type="InterPro" id="IPR052348">
    <property type="entry name" value="Metallopeptidase_M50B"/>
</dbReference>
<keyword evidence="8" id="KW-0378">Hydrolase</keyword>
<dbReference type="EMBL" id="CAFAAB010000143">
    <property type="protein sequence ID" value="CAB4790427.1"/>
    <property type="molecule type" value="Genomic_DNA"/>
</dbReference>
<dbReference type="GO" id="GO:0006508">
    <property type="term" value="P:proteolysis"/>
    <property type="evidence" value="ECO:0007669"/>
    <property type="project" value="UniProtKB-KW"/>
</dbReference>
<keyword evidence="9" id="KW-0862">Zinc</keyword>
<evidence type="ECO:0000256" key="13">
    <source>
        <dbReference type="SAM" id="Phobius"/>
    </source>
</evidence>
<feature type="transmembrane region" description="Helical" evidence="13">
    <location>
        <begin position="89"/>
        <end position="110"/>
    </location>
</feature>
<name>A0A6J6X8R4_9ZZZZ</name>
<protein>
    <submittedName>
        <fullName evidence="15">Unannotated protein</fullName>
    </submittedName>
</protein>
<dbReference type="InterPro" id="IPR044537">
    <property type="entry name" value="Rip2-like"/>
</dbReference>
<dbReference type="GO" id="GO:0008237">
    <property type="term" value="F:metallopeptidase activity"/>
    <property type="evidence" value="ECO:0007669"/>
    <property type="project" value="UniProtKB-KW"/>
</dbReference>
<evidence type="ECO:0000256" key="2">
    <source>
        <dbReference type="ARBA" id="ARBA00004651"/>
    </source>
</evidence>
<keyword evidence="10 13" id="KW-1133">Transmembrane helix</keyword>
<evidence type="ECO:0000256" key="5">
    <source>
        <dbReference type="ARBA" id="ARBA00022670"/>
    </source>
</evidence>
<keyword evidence="12 13" id="KW-0472">Membrane</keyword>
<keyword evidence="6 13" id="KW-0812">Transmembrane</keyword>
<evidence type="ECO:0000256" key="7">
    <source>
        <dbReference type="ARBA" id="ARBA00022723"/>
    </source>
</evidence>
<dbReference type="PANTHER" id="PTHR35864:SF1">
    <property type="entry name" value="ZINC METALLOPROTEASE YWHC-RELATED"/>
    <property type="match status" value="1"/>
</dbReference>
<dbReference type="CDD" id="cd06158">
    <property type="entry name" value="S2P-M50_like_1"/>
    <property type="match status" value="1"/>
</dbReference>
<gene>
    <name evidence="15" type="ORF">UFOPK2958_01139</name>
</gene>
<keyword evidence="11" id="KW-0482">Metalloprotease</keyword>
<dbReference type="Pfam" id="PF02163">
    <property type="entry name" value="Peptidase_M50"/>
    <property type="match status" value="1"/>
</dbReference>
<evidence type="ECO:0000313" key="15">
    <source>
        <dbReference type="EMBL" id="CAB4790427.1"/>
    </source>
</evidence>
<feature type="transmembrane region" description="Helical" evidence="13">
    <location>
        <begin position="188"/>
        <end position="211"/>
    </location>
</feature>
<evidence type="ECO:0000256" key="9">
    <source>
        <dbReference type="ARBA" id="ARBA00022833"/>
    </source>
</evidence>
<evidence type="ECO:0000256" key="1">
    <source>
        <dbReference type="ARBA" id="ARBA00001947"/>
    </source>
</evidence>
<evidence type="ECO:0000256" key="8">
    <source>
        <dbReference type="ARBA" id="ARBA00022801"/>
    </source>
</evidence>
<comment type="subcellular location">
    <subcellularLocation>
        <location evidence="2">Cell membrane</location>
        <topology evidence="2">Multi-pass membrane protein</topology>
    </subcellularLocation>
</comment>
<evidence type="ECO:0000256" key="10">
    <source>
        <dbReference type="ARBA" id="ARBA00022989"/>
    </source>
</evidence>
<reference evidence="15" key="1">
    <citation type="submission" date="2020-05" db="EMBL/GenBank/DDBJ databases">
        <authorList>
            <person name="Chiriac C."/>
            <person name="Salcher M."/>
            <person name="Ghai R."/>
            <person name="Kavagutti S V."/>
        </authorList>
    </citation>
    <scope>NUCLEOTIDE SEQUENCE</scope>
</reference>
<feature type="domain" description="Peptidase M50" evidence="14">
    <location>
        <begin position="9"/>
        <end position="174"/>
    </location>
</feature>
<dbReference type="GO" id="GO:0046872">
    <property type="term" value="F:metal ion binding"/>
    <property type="evidence" value="ECO:0007669"/>
    <property type="project" value="UniProtKB-KW"/>
</dbReference>
<organism evidence="15">
    <name type="scientific">freshwater metagenome</name>
    <dbReference type="NCBI Taxonomy" id="449393"/>
    <lineage>
        <taxon>unclassified sequences</taxon>
        <taxon>metagenomes</taxon>
        <taxon>ecological metagenomes</taxon>
    </lineage>
</organism>
<dbReference type="PANTHER" id="PTHR35864">
    <property type="entry name" value="ZINC METALLOPROTEASE MJ0611-RELATED"/>
    <property type="match status" value="1"/>
</dbReference>
<keyword evidence="7" id="KW-0479">Metal-binding</keyword>
<keyword evidence="4" id="KW-1003">Cell membrane</keyword>
<comment type="cofactor">
    <cofactor evidence="1">
        <name>Zn(2+)</name>
        <dbReference type="ChEBI" id="CHEBI:29105"/>
    </cofactor>
</comment>
<evidence type="ECO:0000256" key="11">
    <source>
        <dbReference type="ARBA" id="ARBA00023049"/>
    </source>
</evidence>
<feature type="transmembrane region" description="Helical" evidence="13">
    <location>
        <begin position="51"/>
        <end position="69"/>
    </location>
</feature>
<evidence type="ECO:0000259" key="14">
    <source>
        <dbReference type="Pfam" id="PF02163"/>
    </source>
</evidence>
<comment type="similarity">
    <text evidence="3">Belongs to the peptidase M50B family.</text>
</comment>
<sequence length="221" mass="23811">MSKLVIPYIICAVVAVCFHEAAHGYVANFFGDPTAKRAGRLTLNPLRHIDPFGTVVLPLILIVAGLPVFGYAKPVPVNVSRLRNPRNHAVLVSLAGPGLNLAFAAMSIAICRLSGATLDPYSGTFMPSGSLSLNIAQAFELFGLVNVLLAAFNLLPFPPLDGSAIIERLVPQRHIARYYALRQSAMPILFGFLLLNGLFFHLGSGLLDSLLNAFERLAFKS</sequence>
<evidence type="ECO:0000256" key="3">
    <source>
        <dbReference type="ARBA" id="ARBA00007931"/>
    </source>
</evidence>
<keyword evidence="5" id="KW-0645">Protease</keyword>
<feature type="transmembrane region" description="Helical" evidence="13">
    <location>
        <begin position="131"/>
        <end position="152"/>
    </location>
</feature>
<dbReference type="GO" id="GO:0005886">
    <property type="term" value="C:plasma membrane"/>
    <property type="evidence" value="ECO:0007669"/>
    <property type="project" value="UniProtKB-SubCell"/>
</dbReference>
<evidence type="ECO:0000256" key="4">
    <source>
        <dbReference type="ARBA" id="ARBA00022475"/>
    </source>
</evidence>
<evidence type="ECO:0000256" key="12">
    <source>
        <dbReference type="ARBA" id="ARBA00023136"/>
    </source>
</evidence>
<dbReference type="InterPro" id="IPR008915">
    <property type="entry name" value="Peptidase_M50"/>
</dbReference>
<feature type="transmembrane region" description="Helical" evidence="13">
    <location>
        <begin position="6"/>
        <end position="30"/>
    </location>
</feature>
<dbReference type="AlphaFoldDB" id="A0A6J6X8R4"/>